<feature type="domain" description="Histidine kinase/HSP90-like ATPase" evidence="5">
    <location>
        <begin position="475"/>
        <end position="564"/>
    </location>
</feature>
<dbReference type="Pfam" id="PF02518">
    <property type="entry name" value="HATPase_c"/>
    <property type="match status" value="1"/>
</dbReference>
<evidence type="ECO:0000313" key="6">
    <source>
        <dbReference type="EMBL" id="QHO69513.1"/>
    </source>
</evidence>
<protein>
    <recommendedName>
        <fullName evidence="8">Histidine kinase</fullName>
    </recommendedName>
</protein>
<organism evidence="6 7">
    <name type="scientific">Marisediminicola antarctica</name>
    <dbReference type="NCBI Taxonomy" id="674079"/>
    <lineage>
        <taxon>Bacteria</taxon>
        <taxon>Bacillati</taxon>
        <taxon>Actinomycetota</taxon>
        <taxon>Actinomycetes</taxon>
        <taxon>Micrococcales</taxon>
        <taxon>Microbacteriaceae</taxon>
        <taxon>Marisediminicola</taxon>
    </lineage>
</organism>
<dbReference type="GO" id="GO:0000155">
    <property type="term" value="F:phosphorelay sensor kinase activity"/>
    <property type="evidence" value="ECO:0007669"/>
    <property type="project" value="InterPro"/>
</dbReference>
<keyword evidence="3" id="KW-0902">Two-component regulatory system</keyword>
<dbReference type="GO" id="GO:0046983">
    <property type="term" value="F:protein dimerization activity"/>
    <property type="evidence" value="ECO:0007669"/>
    <property type="project" value="InterPro"/>
</dbReference>
<evidence type="ECO:0000256" key="2">
    <source>
        <dbReference type="ARBA" id="ARBA00022777"/>
    </source>
</evidence>
<name>A0A7L5AG71_9MICO</name>
<dbReference type="Pfam" id="PF07730">
    <property type="entry name" value="HisKA_3"/>
    <property type="match status" value="1"/>
</dbReference>
<dbReference type="OrthoDB" id="5241249at2"/>
<gene>
    <name evidence="6" type="ORF">BHD05_07515</name>
</gene>
<dbReference type="KEGG" id="mant:BHD05_07515"/>
<reference evidence="6 7" key="1">
    <citation type="submission" date="2016-09" db="EMBL/GenBank/DDBJ databases">
        <title>Complete genome sequence of microbes from the polar regions.</title>
        <authorList>
            <person name="Liao L."/>
            <person name="Chen B."/>
        </authorList>
    </citation>
    <scope>NUCLEOTIDE SEQUENCE [LARGE SCALE GENOMIC DNA]</scope>
    <source>
        <strain evidence="6 7">ZS314</strain>
    </source>
</reference>
<feature type="domain" description="GAF" evidence="4">
    <location>
        <begin position="216"/>
        <end position="363"/>
    </location>
</feature>
<dbReference type="InterPro" id="IPR003594">
    <property type="entry name" value="HATPase_dom"/>
</dbReference>
<dbReference type="PANTHER" id="PTHR24421">
    <property type="entry name" value="NITRATE/NITRITE SENSOR PROTEIN NARX-RELATED"/>
    <property type="match status" value="1"/>
</dbReference>
<dbReference type="InterPro" id="IPR036890">
    <property type="entry name" value="HATPase_C_sf"/>
</dbReference>
<evidence type="ECO:0000259" key="4">
    <source>
        <dbReference type="SMART" id="SM00065"/>
    </source>
</evidence>
<dbReference type="PANTHER" id="PTHR24421:SF56">
    <property type="entry name" value="OXYGEN SENSOR HISTIDINE KINASE RESPONSE REGULATOR DOST"/>
    <property type="match status" value="1"/>
</dbReference>
<dbReference type="Gene3D" id="3.30.450.40">
    <property type="match status" value="2"/>
</dbReference>
<evidence type="ECO:0008006" key="8">
    <source>
        <dbReference type="Google" id="ProtNLM"/>
    </source>
</evidence>
<accession>A0A7L5AG71</accession>
<dbReference type="SMART" id="SM00065">
    <property type="entry name" value="GAF"/>
    <property type="match status" value="2"/>
</dbReference>
<dbReference type="Proteomes" id="UP000464507">
    <property type="component" value="Chromosome"/>
</dbReference>
<dbReference type="EMBL" id="CP017146">
    <property type="protein sequence ID" value="QHO69513.1"/>
    <property type="molecule type" value="Genomic_DNA"/>
</dbReference>
<dbReference type="SMART" id="SM00387">
    <property type="entry name" value="HATPase_c"/>
    <property type="match status" value="1"/>
</dbReference>
<dbReference type="GO" id="GO:0016020">
    <property type="term" value="C:membrane"/>
    <property type="evidence" value="ECO:0007669"/>
    <property type="project" value="InterPro"/>
</dbReference>
<dbReference type="Gene3D" id="1.20.5.1930">
    <property type="match status" value="1"/>
</dbReference>
<dbReference type="InterPro" id="IPR029016">
    <property type="entry name" value="GAF-like_dom_sf"/>
</dbReference>
<dbReference type="InterPro" id="IPR011712">
    <property type="entry name" value="Sig_transdc_His_kin_sub3_dim/P"/>
</dbReference>
<dbReference type="AlphaFoldDB" id="A0A7L5AG71"/>
<keyword evidence="2" id="KW-0418">Kinase</keyword>
<proteinExistence type="predicted"/>
<evidence type="ECO:0000256" key="1">
    <source>
        <dbReference type="ARBA" id="ARBA00022679"/>
    </source>
</evidence>
<evidence type="ECO:0000313" key="7">
    <source>
        <dbReference type="Proteomes" id="UP000464507"/>
    </source>
</evidence>
<dbReference type="SUPFAM" id="SSF55874">
    <property type="entry name" value="ATPase domain of HSP90 chaperone/DNA topoisomerase II/histidine kinase"/>
    <property type="match status" value="1"/>
</dbReference>
<evidence type="ECO:0000256" key="3">
    <source>
        <dbReference type="ARBA" id="ARBA00023012"/>
    </source>
</evidence>
<dbReference type="CDD" id="cd16917">
    <property type="entry name" value="HATPase_UhpB-NarQ-NarX-like"/>
    <property type="match status" value="1"/>
</dbReference>
<sequence>MEQDGFLSFPDAPRDGLDRVLGELVEIANDVLTTQGRLRALLRANQLVVQQLDLPIVLQRIVEVAVELVGAQYGALGVIAPHGGLEQFIHTGMPPEAVERIGHLPEGLGLLGALIDDPHPITLRHINDDPRSVGFPPGHPPMDSFLGVPVRVRDEVYGNLYLTNRTSEAFTPEDEELVIALAATAGFAIDNARLFAETKRRQAWAAASAEITAALLSDEFSDSIALLATRVLTLSEAALVCVMVPTSDPSHLIVGTARGQDSERWEGARVPVAGSLAGRVMVGRQPRLVEEGDETVSVVHEDYRFGPTMAVPLLASGRALGVLTVTRRLGDHSFSEADLGMAADFAGQASVAMELATARADRQLIMILEDRSRIARDLHDHVIQQLFATGLELQSVVGTLPSGASAGRIDSAISNLDKSISQIRTAIFALSGTRGHQPDTLRHRLIDVVNEVSVGLPETPRLSFSGPVDLVITGSLAGDVVAVVREALTNVARHADAEHVAVAVQVLDGCVGVEVTDDGVGITDPQHRSGLANLRERAVRLGGSFTIDSDEGHTVASWSAPYGADKEVSA</sequence>
<evidence type="ECO:0000259" key="5">
    <source>
        <dbReference type="SMART" id="SM00387"/>
    </source>
</evidence>
<feature type="domain" description="GAF" evidence="4">
    <location>
        <begin position="53"/>
        <end position="199"/>
    </location>
</feature>
<dbReference type="Gene3D" id="3.30.565.10">
    <property type="entry name" value="Histidine kinase-like ATPase, C-terminal domain"/>
    <property type="match status" value="1"/>
</dbReference>
<dbReference type="RefSeq" id="WP_161885885.1">
    <property type="nucleotide sequence ID" value="NZ_CP017146.1"/>
</dbReference>
<keyword evidence="7" id="KW-1185">Reference proteome</keyword>
<keyword evidence="1" id="KW-0808">Transferase</keyword>
<dbReference type="Pfam" id="PF13185">
    <property type="entry name" value="GAF_2"/>
    <property type="match status" value="2"/>
</dbReference>
<dbReference type="InterPro" id="IPR050482">
    <property type="entry name" value="Sensor_HK_TwoCompSys"/>
</dbReference>
<dbReference type="SUPFAM" id="SSF55781">
    <property type="entry name" value="GAF domain-like"/>
    <property type="match status" value="2"/>
</dbReference>
<dbReference type="InterPro" id="IPR003018">
    <property type="entry name" value="GAF"/>
</dbReference>